<evidence type="ECO:0000256" key="1">
    <source>
        <dbReference type="ARBA" id="ARBA00022630"/>
    </source>
</evidence>
<evidence type="ECO:0000313" key="5">
    <source>
        <dbReference type="EMBL" id="KAJ4410444.1"/>
    </source>
</evidence>
<keyword evidence="3" id="KW-0560">Oxidoreductase</keyword>
<dbReference type="Gene3D" id="3.30.9.10">
    <property type="entry name" value="D-Amino Acid Oxidase, subunit A, domain 2"/>
    <property type="match status" value="1"/>
</dbReference>
<dbReference type="GO" id="GO:0016709">
    <property type="term" value="F:oxidoreductase activity, acting on paired donors, with incorporation or reduction of molecular oxygen, NAD(P)H as one donor, and incorporation of one atom of oxygen"/>
    <property type="evidence" value="ECO:0007669"/>
    <property type="project" value="UniProtKB-ARBA"/>
</dbReference>
<dbReference type="InterPro" id="IPR036188">
    <property type="entry name" value="FAD/NAD-bd_sf"/>
</dbReference>
<keyword evidence="1" id="KW-0285">Flavoprotein</keyword>
<dbReference type="AlphaFoldDB" id="A0A9W8ZL52"/>
<comment type="caution">
    <text evidence="5">The sequence shown here is derived from an EMBL/GenBank/DDBJ whole genome shotgun (WGS) entry which is preliminary data.</text>
</comment>
<dbReference type="Pfam" id="PF01494">
    <property type="entry name" value="FAD_binding_3"/>
    <property type="match status" value="1"/>
</dbReference>
<evidence type="ECO:0000256" key="2">
    <source>
        <dbReference type="ARBA" id="ARBA00022827"/>
    </source>
</evidence>
<dbReference type="Gene3D" id="3.50.50.60">
    <property type="entry name" value="FAD/NAD(P)-binding domain"/>
    <property type="match status" value="1"/>
</dbReference>
<dbReference type="OrthoDB" id="2690153at2759"/>
<reference evidence="5" key="1">
    <citation type="submission" date="2022-10" db="EMBL/GenBank/DDBJ databases">
        <title>Tapping the CABI collections for fungal endophytes: first genome assemblies for Collariella, Neodidymelliopsis, Ascochyta clinopodiicola, Didymella pomorum, Didymosphaeria variabile, Neocosmospora piperis and Neocucurbitaria cava.</title>
        <authorList>
            <person name="Hill R."/>
        </authorList>
    </citation>
    <scope>NUCLEOTIDE SEQUENCE</scope>
    <source>
        <strain evidence="5">IMI 355091</strain>
    </source>
</reference>
<keyword evidence="6" id="KW-1185">Reference proteome</keyword>
<organism evidence="5 6">
    <name type="scientific">Didymella pomorum</name>
    <dbReference type="NCBI Taxonomy" id="749634"/>
    <lineage>
        <taxon>Eukaryota</taxon>
        <taxon>Fungi</taxon>
        <taxon>Dikarya</taxon>
        <taxon>Ascomycota</taxon>
        <taxon>Pezizomycotina</taxon>
        <taxon>Dothideomycetes</taxon>
        <taxon>Pleosporomycetidae</taxon>
        <taxon>Pleosporales</taxon>
        <taxon>Pleosporineae</taxon>
        <taxon>Didymellaceae</taxon>
        <taxon>Didymella</taxon>
    </lineage>
</organism>
<keyword evidence="2" id="KW-0274">FAD</keyword>
<evidence type="ECO:0000259" key="4">
    <source>
        <dbReference type="Pfam" id="PF01494"/>
    </source>
</evidence>
<protein>
    <recommendedName>
        <fullName evidence="4">FAD-binding domain-containing protein</fullName>
    </recommendedName>
</protein>
<dbReference type="EMBL" id="JAPEVA010000008">
    <property type="protein sequence ID" value="KAJ4410444.1"/>
    <property type="molecule type" value="Genomic_DNA"/>
</dbReference>
<accession>A0A9W8ZL52</accession>
<dbReference type="SUPFAM" id="SSF51905">
    <property type="entry name" value="FAD/NAD(P)-binding domain"/>
    <property type="match status" value="1"/>
</dbReference>
<dbReference type="InterPro" id="IPR050641">
    <property type="entry name" value="RIFMO-like"/>
</dbReference>
<evidence type="ECO:0000256" key="3">
    <source>
        <dbReference type="ARBA" id="ARBA00023002"/>
    </source>
</evidence>
<feature type="domain" description="FAD-binding" evidence="4">
    <location>
        <begin position="47"/>
        <end position="279"/>
    </location>
</feature>
<dbReference type="Proteomes" id="UP001140510">
    <property type="component" value="Unassembled WGS sequence"/>
</dbReference>
<sequence>MDSRMQEDILIVGAGPAGASLAAFLGQNGNDQVQLVRHRFSTEVIEVETVSDDLGTGYVCVVQDHITKHRFKIRAKYVFGADGGRSHVARSLGFNFSTTPGGARACNVLIRADLGQLLPEKKQAGIHWLTQPERKNFAGVVAHLRVVRPWNEWVVVAFGPGGTNPFDGFTVKSPEIVDFVRELVGDHTIDVKVLQIDPWTVRESVADQFSNSDNSVFLVGDAAHRHPPTFGLGSNTCIQDAYNLAWKVAYVAKGLAGSALLSTYSQERQPVGADLVRESNNQMRINSSIWDVLGMAVPCDEGVKQLEELTQPTAAGSNRRRRLHEAMELKRQELESLGIAHNQWYNTDAVYLHDEDAPRPSTTACLA</sequence>
<dbReference type="PANTHER" id="PTHR43004:SF8">
    <property type="entry name" value="FAD-BINDING DOMAIN-CONTAINING PROTEIN-RELATED"/>
    <property type="match status" value="1"/>
</dbReference>
<dbReference type="InterPro" id="IPR002938">
    <property type="entry name" value="FAD-bd"/>
</dbReference>
<gene>
    <name evidence="5" type="ORF">N0V91_001930</name>
</gene>
<proteinExistence type="predicted"/>
<dbReference type="GO" id="GO:0071949">
    <property type="term" value="F:FAD binding"/>
    <property type="evidence" value="ECO:0007669"/>
    <property type="project" value="InterPro"/>
</dbReference>
<evidence type="ECO:0000313" key="6">
    <source>
        <dbReference type="Proteomes" id="UP001140510"/>
    </source>
</evidence>
<dbReference type="PANTHER" id="PTHR43004">
    <property type="entry name" value="TRK SYSTEM POTASSIUM UPTAKE PROTEIN"/>
    <property type="match status" value="1"/>
</dbReference>
<name>A0A9W8ZL52_9PLEO</name>